<dbReference type="NCBIfam" id="TIGR02452">
    <property type="entry name" value="TIGR02452 family protein"/>
    <property type="match status" value="1"/>
</dbReference>
<accession>A0AAX3ERL4</accession>
<proteinExistence type="predicted"/>
<dbReference type="Gene3D" id="3.40.220.10">
    <property type="entry name" value="Leucine Aminopeptidase, subunit E, domain 1"/>
    <property type="match status" value="1"/>
</dbReference>
<dbReference type="EMBL" id="CP087830">
    <property type="protein sequence ID" value="UZA02120.1"/>
    <property type="molecule type" value="Genomic_DNA"/>
</dbReference>
<evidence type="ECO:0000259" key="1">
    <source>
        <dbReference type="Pfam" id="PF10021"/>
    </source>
</evidence>
<feature type="domain" description="Microbial-type PARG catalytic" evidence="1">
    <location>
        <begin position="2"/>
        <end position="53"/>
    </location>
</feature>
<dbReference type="RefSeq" id="WP_158079672.1">
    <property type="nucleotide sequence ID" value="NZ_CP030241.1"/>
</dbReference>
<dbReference type="AlphaFoldDB" id="A0AAX3ERL4"/>
<name>A0AAX3ERL4_MORBO</name>
<dbReference type="Proteomes" id="UP001163632">
    <property type="component" value="Chromosome"/>
</dbReference>
<dbReference type="EMBL" id="CP087781">
    <property type="protein sequence ID" value="UZA50653.1"/>
    <property type="molecule type" value="Genomic_DNA"/>
</dbReference>
<protein>
    <submittedName>
        <fullName evidence="3">TIGR02452 family protein</fullName>
    </submittedName>
</protein>
<dbReference type="Pfam" id="PF10021">
    <property type="entry name" value="PARG_cat_microb"/>
    <property type="match status" value="1"/>
</dbReference>
<dbReference type="Proteomes" id="UP001163283">
    <property type="component" value="Chromosome"/>
</dbReference>
<sequence length="174" mass="19751">MSGAKAQEEDLCRSSGLYLCQLTQPDYYEINRKHKSMLYTDHIIYSPAVPFFRVNKETLLDDIFTCSVITAPAPNAGVHLQRCPNDTKSIEETLIRRANYVLSVAKHQGHKIVVLGAWGCGVFKNDPVQVAKIFNDCLKQEKFKNFFDEIVFAIHDSSKTLKVLTAFESEFKQS</sequence>
<evidence type="ECO:0000313" key="2">
    <source>
        <dbReference type="EMBL" id="UZA02120.1"/>
    </source>
</evidence>
<dbReference type="PANTHER" id="PTHR35596:SF1">
    <property type="entry name" value="MICROBIAL-TYPE PARG CATALYTIC DOMAIN-CONTAINING PROTEIN"/>
    <property type="match status" value="1"/>
</dbReference>
<organism evidence="3 4">
    <name type="scientific">Moraxella bovis</name>
    <dbReference type="NCBI Taxonomy" id="476"/>
    <lineage>
        <taxon>Bacteria</taxon>
        <taxon>Pseudomonadati</taxon>
        <taxon>Pseudomonadota</taxon>
        <taxon>Gammaproteobacteria</taxon>
        <taxon>Moraxellales</taxon>
        <taxon>Moraxellaceae</taxon>
        <taxon>Moraxella</taxon>
    </lineage>
</organism>
<reference evidence="3 4" key="1">
    <citation type="journal article" date="2022" name="BMC Microbiol.">
        <title>Whole genome sequencing of Moraxella bovis strains from North America reveals two genotypes with different genetic determinants.</title>
        <authorList>
            <person name="Wynn E.L."/>
            <person name="Hille M.M."/>
            <person name="Loy J.D."/>
            <person name="Schuller G."/>
            <person name="Kuhn K.L."/>
            <person name="Dickey A.M."/>
            <person name="Bono J.L."/>
            <person name="Clawson M.L."/>
        </authorList>
    </citation>
    <scope>NUCLEOTIDE SEQUENCE [LARGE SCALE GENOMIC DNA]</scope>
    <source>
        <strain evidence="2">SAM102599</strain>
        <strain evidence="3 4">SAM57978</strain>
    </source>
</reference>
<dbReference type="PANTHER" id="PTHR35596">
    <property type="entry name" value="DUF2263 DOMAIN-CONTAINING PROTEIN"/>
    <property type="match status" value="1"/>
</dbReference>
<gene>
    <name evidence="2" type="ORF">LP092_08950</name>
    <name evidence="3" type="ORF">LP129_08900</name>
</gene>
<evidence type="ECO:0000313" key="4">
    <source>
        <dbReference type="Proteomes" id="UP001163283"/>
    </source>
</evidence>
<evidence type="ECO:0000313" key="3">
    <source>
        <dbReference type="EMBL" id="UZA50653.1"/>
    </source>
</evidence>
<keyword evidence="5" id="KW-1185">Reference proteome</keyword>
<dbReference type="InterPro" id="IPR043472">
    <property type="entry name" value="Macro_dom-like"/>
</dbReference>
<evidence type="ECO:0000313" key="5">
    <source>
        <dbReference type="Proteomes" id="UP001163632"/>
    </source>
</evidence>
<dbReference type="SUPFAM" id="SSF52949">
    <property type="entry name" value="Macro domain-like"/>
    <property type="match status" value="1"/>
</dbReference>
<dbReference type="InterPro" id="IPR019261">
    <property type="entry name" value="PARG_cat_microbial"/>
</dbReference>
<dbReference type="InterPro" id="IPR012664">
    <property type="entry name" value="CHP02452"/>
</dbReference>
<dbReference type="GeneID" id="77188335"/>